<sequence>MSDNSLHFKNSLVAFIVIAAIIYGVNSFFTNLVTPKIVDTSTLEDRIKPIGQVYLEGDIDVTAVATVKPVTVAKKSRSGESVYTASCAGCHSIGVAGAPKFGNNSDWTPRLKRGMDDLVKVAISGKGAMPPKGTCATCSADELRAAIEHMIQ</sequence>
<dbReference type="EMBL" id="FPHQ01000303">
    <property type="protein sequence ID" value="SFV78134.1"/>
    <property type="molecule type" value="Genomic_DNA"/>
</dbReference>
<proteinExistence type="predicted"/>
<dbReference type="Gene3D" id="1.10.760.10">
    <property type="entry name" value="Cytochrome c-like domain"/>
    <property type="match status" value="1"/>
</dbReference>
<dbReference type="PANTHER" id="PTHR40942">
    <property type="match status" value="1"/>
</dbReference>
<dbReference type="GO" id="GO:0009055">
    <property type="term" value="F:electron transfer activity"/>
    <property type="evidence" value="ECO:0007669"/>
    <property type="project" value="InterPro"/>
</dbReference>
<evidence type="ECO:0000256" key="1">
    <source>
        <dbReference type="ARBA" id="ARBA00022448"/>
    </source>
</evidence>
<feature type="domain" description="Cytochrome c" evidence="7">
    <location>
        <begin position="74"/>
        <end position="152"/>
    </location>
</feature>
<evidence type="ECO:0000313" key="8">
    <source>
        <dbReference type="EMBL" id="SFV78134.1"/>
    </source>
</evidence>
<evidence type="ECO:0000256" key="4">
    <source>
        <dbReference type="ARBA" id="ARBA00022982"/>
    </source>
</evidence>
<evidence type="ECO:0000256" key="3">
    <source>
        <dbReference type="ARBA" id="ARBA00022723"/>
    </source>
</evidence>
<reference evidence="8" key="1">
    <citation type="submission" date="2016-10" db="EMBL/GenBank/DDBJ databases">
        <authorList>
            <person name="de Groot N.N."/>
        </authorList>
    </citation>
    <scope>NUCLEOTIDE SEQUENCE</scope>
</reference>
<keyword evidence="1" id="KW-0813">Transport</keyword>
<feature type="transmembrane region" description="Helical" evidence="6">
    <location>
        <begin position="12"/>
        <end position="33"/>
    </location>
</feature>
<dbReference type="PROSITE" id="PS51007">
    <property type="entry name" value="CYTC"/>
    <property type="match status" value="1"/>
</dbReference>
<dbReference type="Pfam" id="PF13442">
    <property type="entry name" value="Cytochrome_CBB3"/>
    <property type="match status" value="1"/>
</dbReference>
<dbReference type="GO" id="GO:0020037">
    <property type="term" value="F:heme binding"/>
    <property type="evidence" value="ECO:0007669"/>
    <property type="project" value="InterPro"/>
</dbReference>
<keyword evidence="4" id="KW-0249">Electron transport</keyword>
<name>A0A1W1DC19_9ZZZZ</name>
<protein>
    <submittedName>
        <fullName evidence="8">Cytochrome c5</fullName>
    </submittedName>
</protein>
<dbReference type="PANTHER" id="PTHR40942:SF2">
    <property type="entry name" value="CYTOCHROME-RELATED"/>
    <property type="match status" value="1"/>
</dbReference>
<keyword evidence="6" id="KW-1133">Transmembrane helix</keyword>
<dbReference type="InterPro" id="IPR002323">
    <property type="entry name" value="Cyt_CIE"/>
</dbReference>
<dbReference type="GO" id="GO:0005506">
    <property type="term" value="F:iron ion binding"/>
    <property type="evidence" value="ECO:0007669"/>
    <property type="project" value="InterPro"/>
</dbReference>
<dbReference type="AlphaFoldDB" id="A0A1W1DC19"/>
<dbReference type="SUPFAM" id="SSF46626">
    <property type="entry name" value="Cytochrome c"/>
    <property type="match status" value="1"/>
</dbReference>
<dbReference type="InterPro" id="IPR036909">
    <property type="entry name" value="Cyt_c-like_dom_sf"/>
</dbReference>
<organism evidence="8">
    <name type="scientific">hydrothermal vent metagenome</name>
    <dbReference type="NCBI Taxonomy" id="652676"/>
    <lineage>
        <taxon>unclassified sequences</taxon>
        <taxon>metagenomes</taxon>
        <taxon>ecological metagenomes</taxon>
    </lineage>
</organism>
<keyword evidence="3" id="KW-0479">Metal-binding</keyword>
<evidence type="ECO:0000256" key="5">
    <source>
        <dbReference type="ARBA" id="ARBA00023004"/>
    </source>
</evidence>
<keyword evidence="6" id="KW-0812">Transmembrane</keyword>
<keyword evidence="2" id="KW-0349">Heme</keyword>
<evidence type="ECO:0000259" key="7">
    <source>
        <dbReference type="PROSITE" id="PS51007"/>
    </source>
</evidence>
<dbReference type="InterPro" id="IPR009056">
    <property type="entry name" value="Cyt_c-like_dom"/>
</dbReference>
<accession>A0A1W1DC19</accession>
<keyword evidence="6" id="KW-0472">Membrane</keyword>
<evidence type="ECO:0000256" key="6">
    <source>
        <dbReference type="SAM" id="Phobius"/>
    </source>
</evidence>
<keyword evidence="5" id="KW-0408">Iron</keyword>
<dbReference type="PRINTS" id="PR00607">
    <property type="entry name" value="CYTCHROMECIE"/>
</dbReference>
<evidence type="ECO:0000256" key="2">
    <source>
        <dbReference type="ARBA" id="ARBA00022617"/>
    </source>
</evidence>
<gene>
    <name evidence="8" type="ORF">MNB_SUP05-10-729</name>
</gene>